<comment type="caution">
    <text evidence="2">The sequence shown here is derived from an EMBL/GenBank/DDBJ whole genome shotgun (WGS) entry which is preliminary data.</text>
</comment>
<evidence type="ECO:0000256" key="1">
    <source>
        <dbReference type="SAM" id="SignalP"/>
    </source>
</evidence>
<dbReference type="Pfam" id="PF07676">
    <property type="entry name" value="PD40"/>
    <property type="match status" value="1"/>
</dbReference>
<dbReference type="Gene3D" id="2.120.10.30">
    <property type="entry name" value="TolB, C-terminal domain"/>
    <property type="match status" value="1"/>
</dbReference>
<proteinExistence type="predicted"/>
<name>A0A7V2ZHI5_9BACT</name>
<reference evidence="2" key="1">
    <citation type="journal article" date="2020" name="mSystems">
        <title>Genome- and Community-Level Interaction Insights into Carbon Utilization and Element Cycling Functions of Hydrothermarchaeota in Hydrothermal Sediment.</title>
        <authorList>
            <person name="Zhou Z."/>
            <person name="Liu Y."/>
            <person name="Xu W."/>
            <person name="Pan J."/>
            <person name="Luo Z.H."/>
            <person name="Li M."/>
        </authorList>
    </citation>
    <scope>NUCLEOTIDE SEQUENCE [LARGE SCALE GENOMIC DNA]</scope>
    <source>
        <strain evidence="2">SpSt-479</strain>
    </source>
</reference>
<accession>A0A7V2ZHI5</accession>
<dbReference type="InterPro" id="IPR011042">
    <property type="entry name" value="6-blade_b-propeller_TolB-like"/>
</dbReference>
<gene>
    <name evidence="2" type="ORF">ENS31_01080</name>
</gene>
<feature type="chain" id="PRO_5030707094" evidence="1">
    <location>
        <begin position="19"/>
        <end position="1217"/>
    </location>
</feature>
<sequence>MKIFFTTSLILLFSVSFAQQTTTGRITLITDTKIYPVEIFNSSGIIYSDAIQFFRGLDFHYHENVKTLYFEYDSVSIEITIQNPFVKLKNKTLNQDEVYQLVTIPEIKENRLYIPVKEFTEIINLFTKKKLEFISPTRIRVSEKSEDKNTIQSSFPIKLLSVSVKEYDDKSEIKILTDRKIENLYNFYSGTDLYVYLWNVMTKNDSGFKEDSWSILNKITIGNDREFLQIIISLKADETVAEILKGKSENELIIRIAERDFGSWYVMESEHFKLIYRDSHSHLAQYLLKSAESSFKVLSRFFEYQPNEKIIINTYDVNDYGFAATTSVPQNYIRLEIEPLEPGYEVVPYNERYQWLLSHELVHVFVNDMDSDFEDALRKIFGKVNPDKSQPLTTIYSLLTNHNRYTPRWHQEAIAVFFETWLSGGYGRTLGNFDEMYFRSRVFDNINFPTENEIEEIESHENILLEHLFYLYGARFVSYLSIKYGAEKVIEWFDTKKSEFYPSYKSKFRRVFGSEFSDEWEMFSKNEIDFQKSNFKILQSAETTIKNYITKATLGWVGQPYFDKKNNSVHFVYHKSGKLASMGSLNLKTGEMKDFRTLPSPSIIQVASTAFDDEYNNFFYTTNNNQLYRDVHLFNLSNRKHRELFPDSRVGHLTVSSKTHELFGIRHSSGKVSLVKSKYPYLILETLTVFPLGDEIQQLAINPDGNLLAAVIHKVNGEQSIFLIDVNKLNQSDRYSFLTITSEGTPENVSWSGDGKTIYWNAFTNGVSNIYKMNLDESQISVVSHTIKGLFRPIEINSDTLFAFEYSIDGFIPVLIPNKSVYKLPAINYLGQNILNKSPQVAEWMIKSDEGDIEQYNLDEEKSYYSLKNIRLQTLIPVITGFQDRKVLGLFGHITDPLLIQEFVFETGVSPFREKNQKLRFHLRTKYNFKQKFSLAFDHNAPDFYDLFNKRKKAILGNRSAIGYTDYFVYDNPLKIKHNSELAVYTGVKFINDNLLEIKIPDFAVFKTELDIRDLRKTIGSIDWESGNQLKFNIITYASTPEDIKYAVGTYAEWDNYNLYLFKHNTLHLKFSAGYHFTDPELVQGYFYFGGFGNREFENEPVKQFEKVFRFPGVPIYSIATDKFLKLMVANNLPPIRIPDIELLSQSLKNINISIFSQGLLTNSEQGKKWVDLGAQVNIMFNHWANLESTFSAGIAKAWWDNGNDWEWFLSYKLLKD</sequence>
<dbReference type="InterPro" id="IPR011659">
    <property type="entry name" value="WD40"/>
</dbReference>
<feature type="signal peptide" evidence="1">
    <location>
        <begin position="1"/>
        <end position="18"/>
    </location>
</feature>
<dbReference type="SUPFAM" id="SSF75011">
    <property type="entry name" value="3-carboxy-cis,cis-mucoante lactonizing enzyme"/>
    <property type="match status" value="1"/>
</dbReference>
<protein>
    <submittedName>
        <fullName evidence="2">Uncharacterized protein</fullName>
    </submittedName>
</protein>
<organism evidence="2">
    <name type="scientific">Ignavibacterium album</name>
    <dbReference type="NCBI Taxonomy" id="591197"/>
    <lineage>
        <taxon>Bacteria</taxon>
        <taxon>Pseudomonadati</taxon>
        <taxon>Ignavibacteriota</taxon>
        <taxon>Ignavibacteria</taxon>
        <taxon>Ignavibacteriales</taxon>
        <taxon>Ignavibacteriaceae</taxon>
        <taxon>Ignavibacterium</taxon>
    </lineage>
</organism>
<evidence type="ECO:0000313" key="2">
    <source>
        <dbReference type="EMBL" id="HFI90103.1"/>
    </source>
</evidence>
<dbReference type="AlphaFoldDB" id="A0A7V2ZHI5"/>
<dbReference type="EMBL" id="DSUJ01000002">
    <property type="protein sequence ID" value="HFI90103.1"/>
    <property type="molecule type" value="Genomic_DNA"/>
</dbReference>
<keyword evidence="1" id="KW-0732">Signal</keyword>